<accession>A0ABP6SMP8</accession>
<evidence type="ECO:0000313" key="1">
    <source>
        <dbReference type="EMBL" id="GAA3380873.1"/>
    </source>
</evidence>
<name>A0ABP6SMP8_9ACTN</name>
<protein>
    <submittedName>
        <fullName evidence="1">Uncharacterized protein</fullName>
    </submittedName>
</protein>
<sequence>MWQLNDNGRVDTLDTSAQLAELRQRVDHLLDRLAANTRLTAAGLGSLDPAKLPNGYSLQIALGPLDSRVGGMRLAREHKYQLLLRIVQRLHQAGPTVMAGYWGRKGELERAAVTAVQVEQGELGSGMGALAADDDAGALGVVRQVDQAGQLGDLGAFAQRAVLLEGGVSDLLG</sequence>
<keyword evidence="2" id="KW-1185">Reference proteome</keyword>
<proteinExistence type="predicted"/>
<dbReference type="Proteomes" id="UP001499990">
    <property type="component" value="Unassembled WGS sequence"/>
</dbReference>
<dbReference type="EMBL" id="BAAAYL010000002">
    <property type="protein sequence ID" value="GAA3380873.1"/>
    <property type="molecule type" value="Genomic_DNA"/>
</dbReference>
<gene>
    <name evidence="1" type="ORF">GCM10020367_69910</name>
</gene>
<reference evidence="2" key="1">
    <citation type="journal article" date="2019" name="Int. J. Syst. Evol. Microbiol.">
        <title>The Global Catalogue of Microorganisms (GCM) 10K type strain sequencing project: providing services to taxonomists for standard genome sequencing and annotation.</title>
        <authorList>
            <consortium name="The Broad Institute Genomics Platform"/>
            <consortium name="The Broad Institute Genome Sequencing Center for Infectious Disease"/>
            <person name="Wu L."/>
            <person name="Ma J."/>
        </authorList>
    </citation>
    <scope>NUCLEOTIDE SEQUENCE [LARGE SCALE GENOMIC DNA]</scope>
    <source>
        <strain evidence="2">JCM 9651</strain>
    </source>
</reference>
<comment type="caution">
    <text evidence="1">The sequence shown here is derived from an EMBL/GenBank/DDBJ whole genome shotgun (WGS) entry which is preliminary data.</text>
</comment>
<evidence type="ECO:0000313" key="2">
    <source>
        <dbReference type="Proteomes" id="UP001499990"/>
    </source>
</evidence>
<organism evidence="1 2">
    <name type="scientific">Streptomyces sannanensis</name>
    <dbReference type="NCBI Taxonomy" id="285536"/>
    <lineage>
        <taxon>Bacteria</taxon>
        <taxon>Bacillati</taxon>
        <taxon>Actinomycetota</taxon>
        <taxon>Actinomycetes</taxon>
        <taxon>Kitasatosporales</taxon>
        <taxon>Streptomycetaceae</taxon>
        <taxon>Streptomyces</taxon>
    </lineage>
</organism>